<sequence length="305" mass="34942">MYMATDEAEMETREASPAHFLVKIDSFSLIETHGIEKLETREFKSGKYKWRLVIYPNGVETGNDDKAGYVSVYLAITNTTALSSNWEVNAVFSICLFDHISNNYRYSIGARRFHVLNPQWGFKKFISKRNLTDPSNGYVVDDKCVFGAEVFVNENKAVIECMSLKSIQYKQKFKISNFSTLKAKWVSTKFTVGGHLWTIEVYPYGFGEEIGHSLSIYLRHFVSFNRPSSERVKPCFTARVIDQLNDRENRQMTSYDHWFSAFGCAESGWRSFMKLSTLNDPNKGYIVKDCCIVEIELAVQAISAS</sequence>
<dbReference type="CDD" id="cd00121">
    <property type="entry name" value="MATH"/>
    <property type="match status" value="2"/>
</dbReference>
<comment type="caution">
    <text evidence="2">The sequence shown here is derived from an EMBL/GenBank/DDBJ whole genome shotgun (WGS) entry which is preliminary data.</text>
</comment>
<dbReference type="SUPFAM" id="SSF49599">
    <property type="entry name" value="TRAF domain-like"/>
    <property type="match status" value="2"/>
</dbReference>
<dbReference type="PANTHER" id="PTHR46162:SF20">
    <property type="entry name" value="UBIQUITIN CARBOXYL-TERMINAL HYDROLASE 7-LIKE ISOFORM X1"/>
    <property type="match status" value="1"/>
</dbReference>
<organism evidence="2 3">
    <name type="scientific">Castilleja foliolosa</name>
    <dbReference type="NCBI Taxonomy" id="1961234"/>
    <lineage>
        <taxon>Eukaryota</taxon>
        <taxon>Viridiplantae</taxon>
        <taxon>Streptophyta</taxon>
        <taxon>Embryophyta</taxon>
        <taxon>Tracheophyta</taxon>
        <taxon>Spermatophyta</taxon>
        <taxon>Magnoliopsida</taxon>
        <taxon>eudicotyledons</taxon>
        <taxon>Gunneridae</taxon>
        <taxon>Pentapetalae</taxon>
        <taxon>asterids</taxon>
        <taxon>lamiids</taxon>
        <taxon>Lamiales</taxon>
        <taxon>Orobanchaceae</taxon>
        <taxon>Pedicularideae</taxon>
        <taxon>Castillejinae</taxon>
        <taxon>Castilleja</taxon>
    </lineage>
</organism>
<feature type="domain" description="MATH" evidence="1">
    <location>
        <begin position="168"/>
        <end position="297"/>
    </location>
</feature>
<evidence type="ECO:0000313" key="3">
    <source>
        <dbReference type="Proteomes" id="UP001632038"/>
    </source>
</evidence>
<dbReference type="AlphaFoldDB" id="A0ABD3DGV9"/>
<gene>
    <name evidence="2" type="ORF">CASFOL_012363</name>
</gene>
<feature type="domain" description="MATH" evidence="1">
    <location>
        <begin position="17"/>
        <end position="150"/>
    </location>
</feature>
<dbReference type="InterPro" id="IPR002083">
    <property type="entry name" value="MATH/TRAF_dom"/>
</dbReference>
<keyword evidence="3" id="KW-1185">Reference proteome</keyword>
<dbReference type="Pfam" id="PF22486">
    <property type="entry name" value="MATH_2"/>
    <property type="match status" value="2"/>
</dbReference>
<dbReference type="PANTHER" id="PTHR46162">
    <property type="entry name" value="TRAF-LIKE FAMILY PROTEIN"/>
    <property type="match status" value="1"/>
</dbReference>
<dbReference type="InterPro" id="IPR008974">
    <property type="entry name" value="TRAF-like"/>
</dbReference>
<accession>A0ABD3DGV9</accession>
<dbReference type="EMBL" id="JAVIJP010000016">
    <property type="protein sequence ID" value="KAL3641548.1"/>
    <property type="molecule type" value="Genomic_DNA"/>
</dbReference>
<dbReference type="Proteomes" id="UP001632038">
    <property type="component" value="Unassembled WGS sequence"/>
</dbReference>
<evidence type="ECO:0000259" key="1">
    <source>
        <dbReference type="PROSITE" id="PS50144"/>
    </source>
</evidence>
<proteinExistence type="predicted"/>
<name>A0ABD3DGV9_9LAMI</name>
<dbReference type="Gene3D" id="2.60.210.10">
    <property type="entry name" value="Apoptosis, Tumor Necrosis Factor Receptor Associated Protein 2, Chain A"/>
    <property type="match status" value="2"/>
</dbReference>
<protein>
    <recommendedName>
        <fullName evidence="1">MATH domain-containing protein</fullName>
    </recommendedName>
</protein>
<evidence type="ECO:0000313" key="2">
    <source>
        <dbReference type="EMBL" id="KAL3641548.1"/>
    </source>
</evidence>
<dbReference type="SMART" id="SM00061">
    <property type="entry name" value="MATH"/>
    <property type="match status" value="2"/>
</dbReference>
<reference evidence="3" key="1">
    <citation type="journal article" date="2024" name="IScience">
        <title>Strigolactones Initiate the Formation of Haustorium-like Structures in Castilleja.</title>
        <authorList>
            <person name="Buerger M."/>
            <person name="Peterson D."/>
            <person name="Chory J."/>
        </authorList>
    </citation>
    <scope>NUCLEOTIDE SEQUENCE [LARGE SCALE GENOMIC DNA]</scope>
</reference>
<dbReference type="PROSITE" id="PS50144">
    <property type="entry name" value="MATH"/>
    <property type="match status" value="2"/>
</dbReference>